<evidence type="ECO:0000313" key="2">
    <source>
        <dbReference type="EMBL" id="KAH6652796.1"/>
    </source>
</evidence>
<dbReference type="GeneID" id="70136334"/>
<feature type="region of interest" description="Disordered" evidence="1">
    <location>
        <begin position="292"/>
        <end position="333"/>
    </location>
</feature>
<evidence type="ECO:0000313" key="3">
    <source>
        <dbReference type="Proteomes" id="UP000758603"/>
    </source>
</evidence>
<feature type="compositionally biased region" description="Basic and acidic residues" evidence="1">
    <location>
        <begin position="53"/>
        <end position="84"/>
    </location>
</feature>
<feature type="compositionally biased region" description="Basic and acidic residues" evidence="1">
    <location>
        <begin position="28"/>
        <end position="38"/>
    </location>
</feature>
<name>A0A9P8UIH2_9PEZI</name>
<proteinExistence type="predicted"/>
<feature type="compositionally biased region" description="Polar residues" evidence="1">
    <location>
        <begin position="403"/>
        <end position="416"/>
    </location>
</feature>
<dbReference type="EMBL" id="JAGPXC010000005">
    <property type="protein sequence ID" value="KAH6652796.1"/>
    <property type="molecule type" value="Genomic_DNA"/>
</dbReference>
<dbReference type="RefSeq" id="XP_045957073.1">
    <property type="nucleotide sequence ID" value="XM_046107443.1"/>
</dbReference>
<dbReference type="OrthoDB" id="4755921at2759"/>
<sequence length="781" mass="87383">MSPNTYAEPYKGFRPSGLSDLTNKPRKTTSEKFKHTDILSHSTSSTSHSHSLGHSEDSHKREPSKALLDKDWRKRPAGDIKRPTQADQFTNHIAKSNSEEAERRKHIGLRVDTAKAVATGTRVETADKENIAANSNYTSTGISVSQDHHSSIYSNSSDEEQQPSKNIGYSRSRSFGGLLLGKKQFLKMDNLLSPALHPDLVQAPPNLMDFSPAKNTKSNSNSSDYCGMAILSDHYSDSKLLGVPLNSDRKPTVQIQKVESLHGLEAMGWDTLKDYLHNNGDEFEQQHNSQVTFETQSDHAAQLEKRRATSNEFHDTSHSSHMEGESHKPTKSRSIRVELEKQIDEKNRFQAVLDRLHQKSVRAMRTTVSKPSLVDIPEALGVGIAIGMVPNNNAEQQVGRGMDSQNTSKKPLSRSRTLNPKAAEFFLKMEQKVKPSTYQIGSPIKHQRTTLLGVFNEQPPIPQSTMVGPMRRHVTDPCVLDDEDPYAIDDEDLYQVEQARRVVRSFQLLQFIENRLSTPLTQKERQVLLELADIDAPGYPSVPGVVLPNITNSGLTSGRAVNHATGLPSHIQNGHVRTEMPIGLYTARPDISHVISPPSFIYSTPPAFNTTSMKPQPRLKDHMSGENYVVPPRMSSNFISNGTYAIPRAVPSIKETIDAINNEASAARMATQGDNFFNATLSRLARNETLNTVPVGPKPVLKPKGPPRPNDPVWCKQQLEYEAYLEHRRMFDPNYHRECRDRQALRADRKRRDDLETQFKRPMNKSAAIEIKKPDGTGNKS</sequence>
<feature type="compositionally biased region" description="Basic and acidic residues" evidence="1">
    <location>
        <begin position="301"/>
        <end position="328"/>
    </location>
</feature>
<evidence type="ECO:0000256" key="1">
    <source>
        <dbReference type="SAM" id="MobiDB-lite"/>
    </source>
</evidence>
<keyword evidence="3" id="KW-1185">Reference proteome</keyword>
<protein>
    <submittedName>
        <fullName evidence="2">Uncharacterized protein</fullName>
    </submittedName>
</protein>
<gene>
    <name evidence="2" type="ORF">BKA67DRAFT_659469</name>
</gene>
<accession>A0A9P8UIH2</accession>
<feature type="region of interest" description="Disordered" evidence="1">
    <location>
        <begin position="397"/>
        <end position="416"/>
    </location>
</feature>
<feature type="compositionally biased region" description="Polar residues" evidence="1">
    <location>
        <begin position="85"/>
        <end position="96"/>
    </location>
</feature>
<organism evidence="2 3">
    <name type="scientific">Truncatella angustata</name>
    <dbReference type="NCBI Taxonomy" id="152316"/>
    <lineage>
        <taxon>Eukaryota</taxon>
        <taxon>Fungi</taxon>
        <taxon>Dikarya</taxon>
        <taxon>Ascomycota</taxon>
        <taxon>Pezizomycotina</taxon>
        <taxon>Sordariomycetes</taxon>
        <taxon>Xylariomycetidae</taxon>
        <taxon>Amphisphaeriales</taxon>
        <taxon>Sporocadaceae</taxon>
        <taxon>Truncatella</taxon>
    </lineage>
</organism>
<feature type="compositionally biased region" description="Low complexity" evidence="1">
    <location>
        <begin position="39"/>
        <end position="52"/>
    </location>
</feature>
<comment type="caution">
    <text evidence="2">The sequence shown here is derived from an EMBL/GenBank/DDBJ whole genome shotgun (WGS) entry which is preliminary data.</text>
</comment>
<feature type="compositionally biased region" description="Basic and acidic residues" evidence="1">
    <location>
        <begin position="746"/>
        <end position="759"/>
    </location>
</feature>
<reference evidence="2" key="1">
    <citation type="journal article" date="2021" name="Nat. Commun.">
        <title>Genetic determinants of endophytism in the Arabidopsis root mycobiome.</title>
        <authorList>
            <person name="Mesny F."/>
            <person name="Miyauchi S."/>
            <person name="Thiergart T."/>
            <person name="Pickel B."/>
            <person name="Atanasova L."/>
            <person name="Karlsson M."/>
            <person name="Huettel B."/>
            <person name="Barry K.W."/>
            <person name="Haridas S."/>
            <person name="Chen C."/>
            <person name="Bauer D."/>
            <person name="Andreopoulos W."/>
            <person name="Pangilinan J."/>
            <person name="LaButti K."/>
            <person name="Riley R."/>
            <person name="Lipzen A."/>
            <person name="Clum A."/>
            <person name="Drula E."/>
            <person name="Henrissat B."/>
            <person name="Kohler A."/>
            <person name="Grigoriev I.V."/>
            <person name="Martin F.M."/>
            <person name="Hacquard S."/>
        </authorList>
    </citation>
    <scope>NUCLEOTIDE SEQUENCE</scope>
    <source>
        <strain evidence="2">MPI-SDFR-AT-0073</strain>
    </source>
</reference>
<feature type="region of interest" description="Disordered" evidence="1">
    <location>
        <begin position="1"/>
        <end position="103"/>
    </location>
</feature>
<feature type="region of interest" description="Disordered" evidence="1">
    <location>
        <begin position="140"/>
        <end position="169"/>
    </location>
</feature>
<feature type="compositionally biased region" description="Polar residues" evidence="1">
    <location>
        <begin position="140"/>
        <end position="156"/>
    </location>
</feature>
<feature type="region of interest" description="Disordered" evidence="1">
    <location>
        <begin position="746"/>
        <end position="781"/>
    </location>
</feature>
<dbReference type="AlphaFoldDB" id="A0A9P8UIH2"/>
<dbReference type="Proteomes" id="UP000758603">
    <property type="component" value="Unassembled WGS sequence"/>
</dbReference>